<dbReference type="Proteomes" id="UP000567293">
    <property type="component" value="Unassembled WGS sequence"/>
</dbReference>
<comment type="caution">
    <text evidence="10">The sequence shown here is derived from an EMBL/GenBank/DDBJ whole genome shotgun (WGS) entry which is preliminary data.</text>
</comment>
<keyword evidence="4 7" id="KW-1133">Transmembrane helix</keyword>
<feature type="transmembrane region" description="Helical" evidence="7">
    <location>
        <begin position="298"/>
        <end position="321"/>
    </location>
</feature>
<keyword evidence="3 7" id="KW-0812">Transmembrane</keyword>
<dbReference type="EMBL" id="JACDQQ010000368">
    <property type="protein sequence ID" value="MBA0084092.1"/>
    <property type="molecule type" value="Genomic_DNA"/>
</dbReference>
<evidence type="ECO:0000313" key="10">
    <source>
        <dbReference type="EMBL" id="MBA0084092.1"/>
    </source>
</evidence>
<evidence type="ECO:0000256" key="1">
    <source>
        <dbReference type="ARBA" id="ARBA00004651"/>
    </source>
</evidence>
<evidence type="ECO:0000256" key="5">
    <source>
        <dbReference type="ARBA" id="ARBA00023136"/>
    </source>
</evidence>
<feature type="transmembrane region" description="Helical" evidence="7">
    <location>
        <begin position="395"/>
        <end position="416"/>
    </location>
</feature>
<evidence type="ECO:0000256" key="3">
    <source>
        <dbReference type="ARBA" id="ARBA00022692"/>
    </source>
</evidence>
<dbReference type="InterPro" id="IPR017800">
    <property type="entry name" value="ADOP"/>
</dbReference>
<evidence type="ECO:0000259" key="9">
    <source>
        <dbReference type="Pfam" id="PF12704"/>
    </source>
</evidence>
<evidence type="ECO:0000256" key="2">
    <source>
        <dbReference type="ARBA" id="ARBA00022475"/>
    </source>
</evidence>
<keyword evidence="2" id="KW-1003">Cell membrane</keyword>
<evidence type="ECO:0000313" key="11">
    <source>
        <dbReference type="Proteomes" id="UP000567293"/>
    </source>
</evidence>
<dbReference type="GO" id="GO:0005886">
    <property type="term" value="C:plasma membrane"/>
    <property type="evidence" value="ECO:0007669"/>
    <property type="project" value="UniProtKB-SubCell"/>
</dbReference>
<dbReference type="NCBIfam" id="TIGR03434">
    <property type="entry name" value="ADOP"/>
    <property type="match status" value="1"/>
</dbReference>
<reference evidence="10" key="1">
    <citation type="submission" date="2020-06" db="EMBL/GenBank/DDBJ databases">
        <title>Legume-microbial interactions unlock mineral nutrients during tropical forest succession.</title>
        <authorList>
            <person name="Epihov D.Z."/>
        </authorList>
    </citation>
    <scope>NUCLEOTIDE SEQUENCE [LARGE SCALE GENOMIC DNA]</scope>
    <source>
        <strain evidence="10">Pan2503</strain>
    </source>
</reference>
<comment type="similarity">
    <text evidence="6">Belongs to the ABC-4 integral membrane protein family.</text>
</comment>
<gene>
    <name evidence="10" type="ORF">HRJ53_03765</name>
</gene>
<dbReference type="Pfam" id="PF12704">
    <property type="entry name" value="MacB_PCD"/>
    <property type="match status" value="2"/>
</dbReference>
<feature type="transmembrane region" description="Helical" evidence="7">
    <location>
        <begin position="353"/>
        <end position="375"/>
    </location>
</feature>
<feature type="non-terminal residue" evidence="10">
    <location>
        <position position="677"/>
    </location>
</feature>
<dbReference type="InterPro" id="IPR050250">
    <property type="entry name" value="Macrolide_Exporter_MacB"/>
</dbReference>
<dbReference type="PANTHER" id="PTHR30572:SF4">
    <property type="entry name" value="ABC TRANSPORTER PERMEASE YTRF"/>
    <property type="match status" value="1"/>
</dbReference>
<dbReference type="InterPro" id="IPR003838">
    <property type="entry name" value="ABC3_permease_C"/>
</dbReference>
<evidence type="ECO:0000256" key="7">
    <source>
        <dbReference type="SAM" id="Phobius"/>
    </source>
</evidence>
<organism evidence="10 11">
    <name type="scientific">Candidatus Acidiferrum panamense</name>
    <dbReference type="NCBI Taxonomy" id="2741543"/>
    <lineage>
        <taxon>Bacteria</taxon>
        <taxon>Pseudomonadati</taxon>
        <taxon>Acidobacteriota</taxon>
        <taxon>Terriglobia</taxon>
        <taxon>Candidatus Acidiferrales</taxon>
        <taxon>Candidatus Acidiferrum</taxon>
    </lineage>
</organism>
<name>A0A7V8SVY2_9BACT</name>
<keyword evidence="11" id="KW-1185">Reference proteome</keyword>
<dbReference type="GO" id="GO:0022857">
    <property type="term" value="F:transmembrane transporter activity"/>
    <property type="evidence" value="ECO:0007669"/>
    <property type="project" value="TreeGrafter"/>
</dbReference>
<feature type="domain" description="MacB-like periplasmic core" evidence="9">
    <location>
        <begin position="22"/>
        <end position="251"/>
    </location>
</feature>
<accession>A0A7V8SVY2</accession>
<dbReference type="PANTHER" id="PTHR30572">
    <property type="entry name" value="MEMBRANE COMPONENT OF TRANSPORTER-RELATED"/>
    <property type="match status" value="1"/>
</dbReference>
<evidence type="ECO:0000256" key="6">
    <source>
        <dbReference type="ARBA" id="ARBA00038076"/>
    </source>
</evidence>
<feature type="domain" description="MacB-like periplasmic core" evidence="9">
    <location>
        <begin position="451"/>
        <end position="676"/>
    </location>
</feature>
<dbReference type="InterPro" id="IPR025857">
    <property type="entry name" value="MacB_PCD"/>
</dbReference>
<dbReference type="Pfam" id="PF02687">
    <property type="entry name" value="FtsX"/>
    <property type="match status" value="1"/>
</dbReference>
<protein>
    <submittedName>
        <fullName evidence="10">ABC transporter permease</fullName>
    </submittedName>
</protein>
<dbReference type="AlphaFoldDB" id="A0A7V8SVY2"/>
<evidence type="ECO:0000256" key="4">
    <source>
        <dbReference type="ARBA" id="ARBA00022989"/>
    </source>
</evidence>
<comment type="subcellular location">
    <subcellularLocation>
        <location evidence="1">Cell membrane</location>
        <topology evidence="1">Multi-pass membrane protein</topology>
    </subcellularLocation>
</comment>
<keyword evidence="5 7" id="KW-0472">Membrane</keyword>
<proteinExistence type="inferred from homology"/>
<evidence type="ECO:0000259" key="8">
    <source>
        <dbReference type="Pfam" id="PF02687"/>
    </source>
</evidence>
<feature type="transmembrane region" description="Helical" evidence="7">
    <location>
        <begin position="446"/>
        <end position="466"/>
    </location>
</feature>
<feature type="domain" description="ABC3 transporter permease C-terminal" evidence="8">
    <location>
        <begin position="304"/>
        <end position="423"/>
    </location>
</feature>
<sequence length="677" mass="73996">MSSLWKDLRYALRMLRLSPGFTLIAVVTLALGSGANTAIFQLIDAIRLRTIPVKNPEELATVRIADRHWGSGQFSGPYSQLTFPMWEQIRNRQQGFSQIAVWSAQEFNLATGGEIRYAKTLRVSGEFFQVLGVMPLLGRLLGPADDQPGCAVGGADISYAFWQRNFGGDPSIVGKRVSLDGNSFEIVGVTPPGFNGISVGDTFDVAVPVCIEPIVSPRNNRLTIRHAWWLASIGRLKPGWSVARSNAQINALTPAILQETIPPFYDSETAKKYLEYKLGVFSASTGFSQLRRDSETPLWLLLGISGLVLLIACANLANLMLARAGARERQITIRLALGATRARMIRELLSESILLGVAGSICGLFLAFAVSRMLVAFLSTADTQIFLELGTDWRVLGFATALAVLTTVLFGLAPAFRATRVEPAALLQSGSRGMTGGRERFTLRRVLVVSQVSLSVVLLMGALLFARSLRNLTTLNIGFQQNGILIASVDFTRLHVPEDQYTEYKRALIRPIKAIPGVESAANAMLVPFGGNTWNDDIITEASDKDQGVAWLNYLGPGYFQAIGTPLLAGRDFDDRDTATSVKVAIVNQAFVRKILKGADPLGKRFRIHEPPGKPRPLYEIVGVTGDNKFDDMHEEFLPFVYFPATQQEKPGPDDQIIIRSSLPLGSLMASVKQAIN</sequence>